<organism evidence="8 9">
    <name type="scientific">Coprinopsis cinerea (strain Okayama-7 / 130 / ATCC MYA-4618 / FGSC 9003)</name>
    <name type="common">Inky cap fungus</name>
    <name type="synonym">Hormographiella aspergillata</name>
    <dbReference type="NCBI Taxonomy" id="240176"/>
    <lineage>
        <taxon>Eukaryota</taxon>
        <taxon>Fungi</taxon>
        <taxon>Dikarya</taxon>
        <taxon>Basidiomycota</taxon>
        <taxon>Agaricomycotina</taxon>
        <taxon>Agaricomycetes</taxon>
        <taxon>Agaricomycetidae</taxon>
        <taxon>Agaricales</taxon>
        <taxon>Agaricineae</taxon>
        <taxon>Psathyrellaceae</taxon>
        <taxon>Coprinopsis</taxon>
    </lineage>
</organism>
<dbReference type="GO" id="GO:0000981">
    <property type="term" value="F:DNA-binding transcription factor activity, RNA polymerase II-specific"/>
    <property type="evidence" value="ECO:0007669"/>
    <property type="project" value="InterPro"/>
</dbReference>
<comment type="caution">
    <text evidence="8">The sequence shown here is derived from an EMBL/GenBank/DDBJ whole genome shotgun (WGS) entry which is preliminary data.</text>
</comment>
<sequence length="601" mass="65506">MDYPNLPSGYQDPMQYRQLHNLPYPSPEGQNKMGSSAQYRSDAITSPNVHGHPFIARQPSASNREINLEGFASSSGNYLPPLQQPDLYTASAQFDQDALRLPRSSTIHPHASPQSWPPYEHPIPLDVALSLRYDSFPSPSPFPPPRLSPPSYSNGGLSRGIHPLAGSLDPATGVFYRTPDHPRLRTAQACEKCRTRKAKCSGEHPSCKRCIARGLVCEYAKEGRVRGPNKPKLKPPPTTVAATDEPFSLAPSRARTMSANDSTSTSGNSSEHHDVASILSSFRANETRLGAPSFSGVPGSSQARRNSLSLDEHRPNRSRPPNLHLDTASNHDRRIGVPILQPSPGNSLYWTERVGAQYTQDSVRHEYQQSPRNDLPIPEVQGLSYPSHNFPGPEPTVVPPFARFPLSLQPTIDLNGQYLGSGFDLAGSSATEGGTDTSTLMRYQQSQQISVCPVPETSSVSHDLNHHNIRNSIPGDFASGPFTSQGEYLPVEFETLNQHADAPRNSMPQDITPNLTPTWVEISPTSVPISGIETNVPSSGLSTRFSSSGVHTPSDVKGTYRSNTDHSPERVSAQDSQGVEGSTQPRGQVSHPSYQLDLRMD</sequence>
<evidence type="ECO:0000313" key="8">
    <source>
        <dbReference type="EMBL" id="EAU87165.2"/>
    </source>
</evidence>
<gene>
    <name evidence="8" type="ORF">CC1G_05854</name>
</gene>
<dbReference type="Gene3D" id="4.10.240.10">
    <property type="entry name" value="Zn(2)-C6 fungal-type DNA-binding domain"/>
    <property type="match status" value="1"/>
</dbReference>
<comment type="subcellular location">
    <subcellularLocation>
        <location evidence="1">Nucleus</location>
    </subcellularLocation>
</comment>
<dbReference type="CDD" id="cd00067">
    <property type="entry name" value="GAL4"/>
    <property type="match status" value="1"/>
</dbReference>
<evidence type="ECO:0000256" key="1">
    <source>
        <dbReference type="ARBA" id="ARBA00004123"/>
    </source>
</evidence>
<dbReference type="InParanoid" id="A8NLL3"/>
<feature type="compositionally biased region" description="Low complexity" evidence="6">
    <location>
        <begin position="538"/>
        <end position="548"/>
    </location>
</feature>
<dbReference type="HOGENOM" id="CLU_454149_0_0_1"/>
<feature type="compositionally biased region" description="Polar residues" evidence="6">
    <location>
        <begin position="573"/>
        <end position="593"/>
    </location>
</feature>
<dbReference type="OrthoDB" id="2399539at2759"/>
<evidence type="ECO:0000256" key="3">
    <source>
        <dbReference type="ARBA" id="ARBA00023125"/>
    </source>
</evidence>
<proteinExistence type="predicted"/>
<dbReference type="PROSITE" id="PS00463">
    <property type="entry name" value="ZN2_CY6_FUNGAL_1"/>
    <property type="match status" value="1"/>
</dbReference>
<dbReference type="GO" id="GO:0008270">
    <property type="term" value="F:zinc ion binding"/>
    <property type="evidence" value="ECO:0007669"/>
    <property type="project" value="InterPro"/>
</dbReference>
<dbReference type="PANTHER" id="PTHR47540:SF2">
    <property type="entry name" value="ZN(II)2CYS6 TRANSCRIPTION FACTOR (EUROFUNG)"/>
    <property type="match status" value="1"/>
</dbReference>
<protein>
    <recommendedName>
        <fullName evidence="7">Zn(2)-C6 fungal-type domain-containing protein</fullName>
    </recommendedName>
</protein>
<keyword evidence="3" id="KW-0238">DNA-binding</keyword>
<dbReference type="PROSITE" id="PS50048">
    <property type="entry name" value="ZN2_CY6_FUNGAL_2"/>
    <property type="match status" value="1"/>
</dbReference>
<dbReference type="eggNOG" id="ENOG502SFEH">
    <property type="taxonomic scope" value="Eukaryota"/>
</dbReference>
<dbReference type="SMART" id="SM00066">
    <property type="entry name" value="GAL4"/>
    <property type="match status" value="1"/>
</dbReference>
<evidence type="ECO:0000256" key="5">
    <source>
        <dbReference type="ARBA" id="ARBA00023242"/>
    </source>
</evidence>
<dbReference type="InterPro" id="IPR051711">
    <property type="entry name" value="Stress_Response_Reg"/>
</dbReference>
<dbReference type="Proteomes" id="UP000001861">
    <property type="component" value="Unassembled WGS sequence"/>
</dbReference>
<reference evidence="8 9" key="1">
    <citation type="journal article" date="2010" name="Proc. Natl. Acad. Sci. U.S.A.">
        <title>Insights into evolution of multicellular fungi from the assembled chromosomes of the mushroom Coprinopsis cinerea (Coprinus cinereus).</title>
        <authorList>
            <person name="Stajich J.E."/>
            <person name="Wilke S.K."/>
            <person name="Ahren D."/>
            <person name="Au C.H."/>
            <person name="Birren B.W."/>
            <person name="Borodovsky M."/>
            <person name="Burns C."/>
            <person name="Canback B."/>
            <person name="Casselton L.A."/>
            <person name="Cheng C.K."/>
            <person name="Deng J."/>
            <person name="Dietrich F.S."/>
            <person name="Fargo D.C."/>
            <person name="Farman M.L."/>
            <person name="Gathman A.C."/>
            <person name="Goldberg J."/>
            <person name="Guigo R."/>
            <person name="Hoegger P.J."/>
            <person name="Hooker J.B."/>
            <person name="Huggins A."/>
            <person name="James T.Y."/>
            <person name="Kamada T."/>
            <person name="Kilaru S."/>
            <person name="Kodira C."/>
            <person name="Kues U."/>
            <person name="Kupfer D."/>
            <person name="Kwan H.S."/>
            <person name="Lomsadze A."/>
            <person name="Li W."/>
            <person name="Lilly W.W."/>
            <person name="Ma L.J."/>
            <person name="Mackey A.J."/>
            <person name="Manning G."/>
            <person name="Martin F."/>
            <person name="Muraguchi H."/>
            <person name="Natvig D.O."/>
            <person name="Palmerini H."/>
            <person name="Ramesh M.A."/>
            <person name="Rehmeyer C.J."/>
            <person name="Roe B.A."/>
            <person name="Shenoy N."/>
            <person name="Stanke M."/>
            <person name="Ter-Hovhannisyan V."/>
            <person name="Tunlid A."/>
            <person name="Velagapudi R."/>
            <person name="Vision T.J."/>
            <person name="Zeng Q."/>
            <person name="Zolan M.E."/>
            <person name="Pukkila P.J."/>
        </authorList>
    </citation>
    <scope>NUCLEOTIDE SEQUENCE [LARGE SCALE GENOMIC DNA]</scope>
    <source>
        <strain evidence="9">Okayama-7 / 130 / ATCC MYA-4618 / FGSC 9003</strain>
    </source>
</reference>
<keyword evidence="9" id="KW-1185">Reference proteome</keyword>
<dbReference type="EMBL" id="AACS02000012">
    <property type="protein sequence ID" value="EAU87165.2"/>
    <property type="molecule type" value="Genomic_DNA"/>
</dbReference>
<dbReference type="InterPro" id="IPR036864">
    <property type="entry name" value="Zn2-C6_fun-type_DNA-bd_sf"/>
</dbReference>
<evidence type="ECO:0000256" key="2">
    <source>
        <dbReference type="ARBA" id="ARBA00023015"/>
    </source>
</evidence>
<dbReference type="RefSeq" id="XP_001834717.2">
    <property type="nucleotide sequence ID" value="XM_001834665.2"/>
</dbReference>
<evidence type="ECO:0000256" key="4">
    <source>
        <dbReference type="ARBA" id="ARBA00023163"/>
    </source>
</evidence>
<dbReference type="PRINTS" id="PR00755">
    <property type="entry name" value="AFLATOXINBRP"/>
</dbReference>
<dbReference type="GO" id="GO:0045944">
    <property type="term" value="P:positive regulation of transcription by RNA polymerase II"/>
    <property type="evidence" value="ECO:0007669"/>
    <property type="project" value="TreeGrafter"/>
</dbReference>
<dbReference type="Pfam" id="PF00172">
    <property type="entry name" value="Zn_clus"/>
    <property type="match status" value="1"/>
</dbReference>
<dbReference type="AlphaFoldDB" id="A8NLL3"/>
<accession>A8NLL3</accession>
<dbReference type="GeneID" id="6011234"/>
<feature type="region of interest" description="Disordered" evidence="6">
    <location>
        <begin position="531"/>
        <end position="601"/>
    </location>
</feature>
<evidence type="ECO:0000256" key="6">
    <source>
        <dbReference type="SAM" id="MobiDB-lite"/>
    </source>
</evidence>
<dbReference type="InterPro" id="IPR001138">
    <property type="entry name" value="Zn2Cys6_DnaBD"/>
</dbReference>
<keyword evidence="4" id="KW-0804">Transcription</keyword>
<dbReference type="GO" id="GO:0005634">
    <property type="term" value="C:nucleus"/>
    <property type="evidence" value="ECO:0007669"/>
    <property type="project" value="UniProtKB-SubCell"/>
</dbReference>
<dbReference type="PANTHER" id="PTHR47540">
    <property type="entry name" value="THIAMINE REPRESSIBLE GENES REGULATORY PROTEIN THI5"/>
    <property type="match status" value="1"/>
</dbReference>
<name>A8NLL3_COPC7</name>
<feature type="compositionally biased region" description="Polar residues" evidence="6">
    <location>
        <begin position="255"/>
        <end position="269"/>
    </location>
</feature>
<feature type="domain" description="Zn(2)-C6 fungal-type" evidence="7">
    <location>
        <begin position="189"/>
        <end position="219"/>
    </location>
</feature>
<dbReference type="KEGG" id="cci:CC1G_05854"/>
<feature type="compositionally biased region" description="Polar residues" evidence="6">
    <location>
        <begin position="298"/>
        <end position="309"/>
    </location>
</feature>
<evidence type="ECO:0000259" key="7">
    <source>
        <dbReference type="PROSITE" id="PS50048"/>
    </source>
</evidence>
<evidence type="ECO:0000313" key="9">
    <source>
        <dbReference type="Proteomes" id="UP000001861"/>
    </source>
</evidence>
<feature type="region of interest" description="Disordered" evidence="6">
    <location>
        <begin position="289"/>
        <end position="330"/>
    </location>
</feature>
<keyword evidence="2" id="KW-0805">Transcription regulation</keyword>
<keyword evidence="5" id="KW-0539">Nucleus</keyword>
<feature type="region of interest" description="Disordered" evidence="6">
    <location>
        <begin position="225"/>
        <end position="274"/>
    </location>
</feature>
<dbReference type="SUPFAM" id="SSF57701">
    <property type="entry name" value="Zn2/Cys6 DNA-binding domain"/>
    <property type="match status" value="1"/>
</dbReference>
<dbReference type="GO" id="GO:0043565">
    <property type="term" value="F:sequence-specific DNA binding"/>
    <property type="evidence" value="ECO:0007669"/>
    <property type="project" value="TreeGrafter"/>
</dbReference>
<dbReference type="VEuPathDB" id="FungiDB:CC1G_05854"/>